<reference evidence="2" key="1">
    <citation type="journal article" date="2011" name="PLoS ONE">
        <title>Ralstonia syzygii, the Blood Disease Bacterium and some Asian R. solanacearum strains form a single genomic species despite divergent lifestyles.</title>
        <authorList>
            <person name="Remenant B."/>
            <person name="de Cambiaire J.C."/>
            <person name="Cellier G."/>
            <person name="Jacobs J.M."/>
            <person name="Mangenot S."/>
            <person name="Barbe V."/>
            <person name="Lajus A."/>
            <person name="Vallenet D."/>
            <person name="Medigue C."/>
            <person name="Fegan M."/>
            <person name="Allen C."/>
            <person name="Prior P."/>
        </authorList>
    </citation>
    <scope>NUCLEOTIDE SEQUENCE</scope>
    <source>
        <strain evidence="2">R24</strain>
    </source>
</reference>
<dbReference type="RefSeq" id="WP_275794907.1">
    <property type="nucleotide sequence ID" value="NZ_CP115945.1"/>
</dbReference>
<keyword evidence="1" id="KW-0472">Membrane</keyword>
<evidence type="ECO:0000313" key="2">
    <source>
        <dbReference type="EMBL" id="CCA88120.1"/>
    </source>
</evidence>
<dbReference type="AlphaFoldDB" id="G3A9Y6"/>
<feature type="transmembrane region" description="Helical" evidence="1">
    <location>
        <begin position="90"/>
        <end position="109"/>
    </location>
</feature>
<organism evidence="2">
    <name type="scientific">Ralstonia syzygii R24</name>
    <dbReference type="NCBI Taxonomy" id="907261"/>
    <lineage>
        <taxon>Bacteria</taxon>
        <taxon>Pseudomonadati</taxon>
        <taxon>Pseudomonadota</taxon>
        <taxon>Betaproteobacteria</taxon>
        <taxon>Burkholderiales</taxon>
        <taxon>Burkholderiaceae</taxon>
        <taxon>Ralstonia</taxon>
        <taxon>Ralstonia solanacearum species complex</taxon>
    </lineage>
</organism>
<gene>
    <name evidence="2" type="ORF">RALSY_mp10660</name>
</gene>
<sequence>MASQVADGLQTWDARVMPGAMEWESSADTYQLKRRVNVKDARDYVFEQSIAFGVLFLILSLVMAVAMLTSKHPVRMERAICWVTELLADWRSWASLAVGFLLVAIVCLLRKSQR</sequence>
<keyword evidence="1" id="KW-0812">Transmembrane</keyword>
<evidence type="ECO:0000256" key="1">
    <source>
        <dbReference type="SAM" id="Phobius"/>
    </source>
</evidence>
<dbReference type="EMBL" id="FR854090">
    <property type="protein sequence ID" value="CCA88120.1"/>
    <property type="molecule type" value="Genomic_DNA"/>
</dbReference>
<protein>
    <submittedName>
        <fullName evidence="2">Conserved hypothethical protein</fullName>
    </submittedName>
</protein>
<reference evidence="2" key="2">
    <citation type="submission" date="2011-04" db="EMBL/GenBank/DDBJ databases">
        <authorList>
            <person name="Genoscope - CEA"/>
        </authorList>
    </citation>
    <scope>NUCLEOTIDE SEQUENCE</scope>
    <source>
        <strain evidence="2">R24</strain>
    </source>
</reference>
<keyword evidence="1" id="KW-1133">Transmembrane helix</keyword>
<feature type="transmembrane region" description="Helical" evidence="1">
    <location>
        <begin position="49"/>
        <end position="70"/>
    </location>
</feature>
<proteinExistence type="predicted"/>
<name>G3A9Y6_9RALS</name>
<accession>G3A9Y6</accession>